<dbReference type="PATRIC" id="fig|1618756.3.peg.522"/>
<dbReference type="Pfam" id="PF22780">
    <property type="entry name" value="HI0933_like_1st"/>
    <property type="match status" value="1"/>
</dbReference>
<feature type="domain" description="RsdA/BaiN/AoA(So)-like insert" evidence="5">
    <location>
        <begin position="198"/>
        <end position="358"/>
    </location>
</feature>
<dbReference type="SUPFAM" id="SSF51905">
    <property type="entry name" value="FAD/NAD(P)-binding domain"/>
    <property type="match status" value="1"/>
</dbReference>
<evidence type="ECO:0000259" key="4">
    <source>
        <dbReference type="Pfam" id="PF03486"/>
    </source>
</evidence>
<dbReference type="PRINTS" id="PR00411">
    <property type="entry name" value="PNDRDTASEI"/>
</dbReference>
<gene>
    <name evidence="6" type="ORF">UV12_C0008G0004</name>
</gene>
<keyword evidence="3" id="KW-0274">FAD</keyword>
<dbReference type="Gene3D" id="2.40.30.10">
    <property type="entry name" value="Translation factors"/>
    <property type="match status" value="1"/>
</dbReference>
<dbReference type="Gene3D" id="1.10.8.260">
    <property type="entry name" value="HI0933 insert domain-like"/>
    <property type="match status" value="1"/>
</dbReference>
<dbReference type="Gene3D" id="3.50.50.60">
    <property type="entry name" value="FAD/NAD(P)-binding domain"/>
    <property type="match status" value="1"/>
</dbReference>
<comment type="cofactor">
    <cofactor evidence="1">
        <name>FAD</name>
        <dbReference type="ChEBI" id="CHEBI:57692"/>
    </cofactor>
</comment>
<feature type="domain" description="RsdA/BaiN/AoA(So)-like Rossmann fold-like" evidence="4">
    <location>
        <begin position="8"/>
        <end position="411"/>
    </location>
</feature>
<sequence length="424" mass="45591">MKEIMEYDVAVIGGGPAGMMAAIFSAQNGAHVILIEKNKTLGKKLLITGGGRCNITNAIFDNRILAKKYGQKGKFLLSPFSKWNAGDTIKFFEANGMPTKVEAEGRVFPKSDSARSVLDVLTHELKKADVKIITNSPVIKIYSSKGRVTKIETEDAIISAKTFIITTGGTARPETGSSGDGFRWLKKLGHTVNTPLSALVPIKTKEVWSHKLQGLSLSNARVTIIAGGARADTRVGKILFTHFGLSGPLILNMSHTIGEAIQNSVVAIELDIFPTLDHSALDEKLLSHLAVAQNKKILNALTGFLPPQLAQVAIELSDLDQELIVNKLSRTARIALVKKLKSFTITPVGLLGSEKAIVSSGGIALDEIDFKTMSSRKIKNLYLAGDILDFDRPSGGFSLQICWSTGFVAGTSATYATLDNPMKS</sequence>
<evidence type="ECO:0000256" key="2">
    <source>
        <dbReference type="ARBA" id="ARBA00022630"/>
    </source>
</evidence>
<dbReference type="PANTHER" id="PTHR42887:SF2">
    <property type="entry name" value="OS12G0638800 PROTEIN"/>
    <property type="match status" value="1"/>
</dbReference>
<comment type="caution">
    <text evidence="6">The sequence shown here is derived from an EMBL/GenBank/DDBJ whole genome shotgun (WGS) entry which is preliminary data.</text>
</comment>
<dbReference type="InterPro" id="IPR023166">
    <property type="entry name" value="BaiN-like_dom_sf"/>
</dbReference>
<dbReference type="InterPro" id="IPR055178">
    <property type="entry name" value="RsdA/BaiN/AoA(So)-like_dom"/>
</dbReference>
<evidence type="ECO:0000256" key="1">
    <source>
        <dbReference type="ARBA" id="ARBA00001974"/>
    </source>
</evidence>
<dbReference type="InterPro" id="IPR004792">
    <property type="entry name" value="BaiN-like"/>
</dbReference>
<dbReference type="InterPro" id="IPR036188">
    <property type="entry name" value="FAD/NAD-bd_sf"/>
</dbReference>
<proteinExistence type="predicted"/>
<dbReference type="InterPro" id="IPR057661">
    <property type="entry name" value="RsdA/BaiN/AoA(So)_Rossmann"/>
</dbReference>
<organism evidence="6 7">
    <name type="scientific">Candidatus Nomurabacteria bacterium GW2011_GWC2_42_20</name>
    <dbReference type="NCBI Taxonomy" id="1618756"/>
    <lineage>
        <taxon>Bacteria</taxon>
        <taxon>Candidatus Nomuraibacteriota</taxon>
    </lineage>
</organism>
<keyword evidence="2" id="KW-0285">Flavoprotein</keyword>
<dbReference type="PANTHER" id="PTHR42887">
    <property type="entry name" value="OS12G0638800 PROTEIN"/>
    <property type="match status" value="1"/>
</dbReference>
<dbReference type="EMBL" id="LCDG01000008">
    <property type="protein sequence ID" value="KKS47336.1"/>
    <property type="molecule type" value="Genomic_DNA"/>
</dbReference>
<dbReference type="STRING" id="1618756.UV12_C0008G0004"/>
<name>A0A0G1BM39_9BACT</name>
<evidence type="ECO:0000313" key="6">
    <source>
        <dbReference type="EMBL" id="KKS47336.1"/>
    </source>
</evidence>
<dbReference type="AlphaFoldDB" id="A0A0G1BM39"/>
<dbReference type="Proteomes" id="UP000034704">
    <property type="component" value="Unassembled WGS sequence"/>
</dbReference>
<protein>
    <submittedName>
        <fullName evidence="6">Flavoprotein, HI0933 family</fullName>
    </submittedName>
</protein>
<dbReference type="PRINTS" id="PR00368">
    <property type="entry name" value="FADPNR"/>
</dbReference>
<accession>A0A0G1BM39</accession>
<evidence type="ECO:0000313" key="7">
    <source>
        <dbReference type="Proteomes" id="UP000034704"/>
    </source>
</evidence>
<dbReference type="NCBIfam" id="TIGR00275">
    <property type="entry name" value="aminoacetone oxidase family FAD-binding enzyme"/>
    <property type="match status" value="1"/>
</dbReference>
<evidence type="ECO:0000256" key="3">
    <source>
        <dbReference type="ARBA" id="ARBA00022827"/>
    </source>
</evidence>
<evidence type="ECO:0000259" key="5">
    <source>
        <dbReference type="Pfam" id="PF22780"/>
    </source>
</evidence>
<dbReference type="SUPFAM" id="SSF160996">
    <property type="entry name" value="HI0933 insert domain-like"/>
    <property type="match status" value="1"/>
</dbReference>
<dbReference type="Pfam" id="PF03486">
    <property type="entry name" value="HI0933_like"/>
    <property type="match status" value="1"/>
</dbReference>
<reference evidence="6 7" key="1">
    <citation type="journal article" date="2015" name="Nature">
        <title>rRNA introns, odd ribosomes, and small enigmatic genomes across a large radiation of phyla.</title>
        <authorList>
            <person name="Brown C.T."/>
            <person name="Hug L.A."/>
            <person name="Thomas B.C."/>
            <person name="Sharon I."/>
            <person name="Castelle C.J."/>
            <person name="Singh A."/>
            <person name="Wilkins M.J."/>
            <person name="Williams K.H."/>
            <person name="Banfield J.F."/>
        </authorList>
    </citation>
    <scope>NUCLEOTIDE SEQUENCE [LARGE SCALE GENOMIC DNA]</scope>
</reference>